<feature type="transmembrane region" description="Helical" evidence="7">
    <location>
        <begin position="711"/>
        <end position="731"/>
    </location>
</feature>
<gene>
    <name evidence="9" type="ORF">BN12_120025</name>
</gene>
<keyword evidence="6 7" id="KW-0472">Membrane</keyword>
<dbReference type="Pfam" id="PF03176">
    <property type="entry name" value="MMPL"/>
    <property type="match status" value="2"/>
</dbReference>
<dbReference type="Proteomes" id="UP000035721">
    <property type="component" value="Unassembled WGS sequence"/>
</dbReference>
<evidence type="ECO:0000259" key="8">
    <source>
        <dbReference type="PROSITE" id="PS50156"/>
    </source>
</evidence>
<evidence type="ECO:0000256" key="2">
    <source>
        <dbReference type="ARBA" id="ARBA00010157"/>
    </source>
</evidence>
<evidence type="ECO:0000256" key="5">
    <source>
        <dbReference type="ARBA" id="ARBA00022989"/>
    </source>
</evidence>
<feature type="transmembrane region" description="Helical" evidence="7">
    <location>
        <begin position="407"/>
        <end position="433"/>
    </location>
</feature>
<keyword evidence="3" id="KW-1003">Cell membrane</keyword>
<dbReference type="PANTHER" id="PTHR33406:SF6">
    <property type="entry name" value="MEMBRANE PROTEIN YDGH-RELATED"/>
    <property type="match status" value="1"/>
</dbReference>
<keyword evidence="5 7" id="KW-1133">Transmembrane helix</keyword>
<evidence type="ECO:0000256" key="3">
    <source>
        <dbReference type="ARBA" id="ARBA00022475"/>
    </source>
</evidence>
<dbReference type="AlphaFoldDB" id="A0A077LSX3"/>
<feature type="transmembrane region" description="Helical" evidence="7">
    <location>
        <begin position="467"/>
        <end position="492"/>
    </location>
</feature>
<dbReference type="InterPro" id="IPR004869">
    <property type="entry name" value="MMPL_dom"/>
</dbReference>
<evidence type="ECO:0000256" key="6">
    <source>
        <dbReference type="ARBA" id="ARBA00023136"/>
    </source>
</evidence>
<dbReference type="GO" id="GO:0005886">
    <property type="term" value="C:plasma membrane"/>
    <property type="evidence" value="ECO:0007669"/>
    <property type="project" value="UniProtKB-SubCell"/>
</dbReference>
<sequence length="829" mass="87566">MSTDRERSQGRVHAALEGFARALVAHPKLVIGWWLLVVALSTPLALQASSVLSTQGSSKVVPGSESAAVAADIDRDFPAHSEGETLVVLDHFDERSARMRQLLAALDGAIGRLEAQGTVIGSVSAYTLRRDAVLDVVDRTLAAAAPSLADVGPTERRVRLTGIVRRSGLAPRLQELVLTADAAPATARATLAGDVVTSTDWTRFPVPVVTRDVVSPDGRTALVVVSFRPGTGDPDIVGLRAMTSRVVASLGLEDTVAVHVTGEIPLLQDTYRRAEADNARMEQVAYVVIAIVLLLFFRAVLPALITVATIGLASNVSQAWLTLIGRHVHLTQFTTTIMTFVILGAGIDYSMLLSSRYRQERLTGASVEEAVVRATVRAGESVLLAGTAVVLSFGATLVSPIDWIPPLGYGGLVGIPIILAAALTITPCLLILLGDRFFLLGLRPLSDLETSSALARALRSLVTATRACPLAVVAAFVAVTVPFAVVVAGHGLSADPLALSPTTDAKAGAQVVAHQWGQGTLFPTVVTGRLPASLVRSGTLTTEGRARLATVGAALAAQPGVARVATTTSPFGTDLPSPRTGEQPAALTRDFLAPDGTTRIAVTLRGDPFSIEARETVDRIGGVLDTHGLATLRVGGATRVDAQYNEALHTSFLRMIGLVASGVFVLLLFALRSVLIPVRLILTILMSNLWAVGVTVLVFQTWLGQPVIDDLPVFLVILMMGLGMDYEIFLITRVRDLVRHGHDDADATSIAVVDTGRVITAAGLVMAGSLGTMALSSTLMLREYGVGLGTAVLLDATLVRMLFVPASLMLLQRYNWWVPRLGRRTAAQS</sequence>
<feature type="transmembrane region" description="Helical" evidence="7">
    <location>
        <begin position="786"/>
        <end position="811"/>
    </location>
</feature>
<comment type="subcellular location">
    <subcellularLocation>
        <location evidence="1">Cell membrane</location>
        <topology evidence="1">Multi-pass membrane protein</topology>
    </subcellularLocation>
</comment>
<keyword evidence="10" id="KW-1185">Reference proteome</keyword>
<feature type="transmembrane region" description="Helical" evidence="7">
    <location>
        <begin position="382"/>
        <end position="401"/>
    </location>
</feature>
<name>A0A077LSX3_9MICO</name>
<feature type="transmembrane region" description="Helical" evidence="7">
    <location>
        <begin position="284"/>
        <end position="313"/>
    </location>
</feature>
<dbReference type="RefSeq" id="WP_048549928.1">
    <property type="nucleotide sequence ID" value="NZ_HF570958.1"/>
</dbReference>
<feature type="transmembrane region" description="Helical" evidence="7">
    <location>
        <begin position="758"/>
        <end position="780"/>
    </location>
</feature>
<reference evidence="9 10" key="1">
    <citation type="journal article" date="2013" name="ISME J.">
        <title>A metabolic model for members of the genus Tetrasphaera involved in enhanced biological phosphorus removal.</title>
        <authorList>
            <person name="Kristiansen R."/>
            <person name="Nguyen H.T.T."/>
            <person name="Saunders A.M."/>
            <person name="Nielsen J.L."/>
            <person name="Wimmer R."/>
            <person name="Le V.Q."/>
            <person name="McIlroy S.J."/>
            <person name="Petrovski S."/>
            <person name="Seviour R.J."/>
            <person name="Calteau A."/>
            <person name="Nielsen K.L."/>
            <person name="Nielsen P.H."/>
        </authorList>
    </citation>
    <scope>NUCLEOTIDE SEQUENCE [LARGE SCALE GENOMIC DNA]</scope>
    <source>
        <strain evidence="9 10">T1-X7</strain>
    </source>
</reference>
<dbReference type="EMBL" id="CAJB01000024">
    <property type="protein sequence ID" value="CCH76343.1"/>
    <property type="molecule type" value="Genomic_DNA"/>
</dbReference>
<dbReference type="SUPFAM" id="SSF82866">
    <property type="entry name" value="Multidrug efflux transporter AcrB transmembrane domain"/>
    <property type="match status" value="2"/>
</dbReference>
<evidence type="ECO:0000256" key="4">
    <source>
        <dbReference type="ARBA" id="ARBA00022692"/>
    </source>
</evidence>
<dbReference type="OrthoDB" id="7051771at2"/>
<feature type="transmembrane region" description="Helical" evidence="7">
    <location>
        <begin position="678"/>
        <end position="699"/>
    </location>
</feature>
<feature type="domain" description="SSD" evidence="8">
    <location>
        <begin position="303"/>
        <end position="432"/>
    </location>
</feature>
<protein>
    <submittedName>
        <fullName evidence="9">MMPL</fullName>
    </submittedName>
</protein>
<feature type="transmembrane region" description="Helical" evidence="7">
    <location>
        <begin position="652"/>
        <end position="671"/>
    </location>
</feature>
<evidence type="ECO:0000313" key="9">
    <source>
        <dbReference type="EMBL" id="CCH76343.1"/>
    </source>
</evidence>
<accession>A0A077LSX3</accession>
<dbReference type="InterPro" id="IPR050545">
    <property type="entry name" value="Mycobact_MmpL"/>
</dbReference>
<comment type="similarity">
    <text evidence="2">Belongs to the resistance-nodulation-cell division (RND) (TC 2.A.6) family. MmpL subfamily.</text>
</comment>
<organism evidence="9 10">
    <name type="scientific">Nostocoides japonicum T1-X7</name>
    <dbReference type="NCBI Taxonomy" id="1194083"/>
    <lineage>
        <taxon>Bacteria</taxon>
        <taxon>Bacillati</taxon>
        <taxon>Actinomycetota</taxon>
        <taxon>Actinomycetes</taxon>
        <taxon>Micrococcales</taxon>
        <taxon>Intrasporangiaceae</taxon>
        <taxon>Nostocoides</taxon>
    </lineage>
</organism>
<feature type="transmembrane region" description="Helical" evidence="7">
    <location>
        <begin position="333"/>
        <end position="352"/>
    </location>
</feature>
<evidence type="ECO:0000313" key="10">
    <source>
        <dbReference type="Proteomes" id="UP000035721"/>
    </source>
</evidence>
<evidence type="ECO:0000256" key="1">
    <source>
        <dbReference type="ARBA" id="ARBA00004651"/>
    </source>
</evidence>
<dbReference type="STRING" id="1194083.BN12_120025"/>
<dbReference type="PANTHER" id="PTHR33406">
    <property type="entry name" value="MEMBRANE PROTEIN MJ1562-RELATED"/>
    <property type="match status" value="1"/>
</dbReference>
<dbReference type="InterPro" id="IPR000731">
    <property type="entry name" value="SSD"/>
</dbReference>
<keyword evidence="4 7" id="KW-0812">Transmembrane</keyword>
<evidence type="ECO:0000256" key="7">
    <source>
        <dbReference type="SAM" id="Phobius"/>
    </source>
</evidence>
<dbReference type="PROSITE" id="PS50156">
    <property type="entry name" value="SSD"/>
    <property type="match status" value="1"/>
</dbReference>
<comment type="caution">
    <text evidence="9">The sequence shown here is derived from an EMBL/GenBank/DDBJ whole genome shotgun (WGS) entry which is preliminary data.</text>
</comment>
<dbReference type="Gene3D" id="1.20.1640.10">
    <property type="entry name" value="Multidrug efflux transporter AcrB transmembrane domain"/>
    <property type="match status" value="2"/>
</dbReference>
<proteinExistence type="inferred from homology"/>